<name>A0A934MRT8_9HYPH</name>
<dbReference type="PROSITE" id="PS50830">
    <property type="entry name" value="TNASE_3"/>
    <property type="match status" value="1"/>
</dbReference>
<dbReference type="Gene3D" id="2.30.30.40">
    <property type="entry name" value="SH3 Domains"/>
    <property type="match status" value="1"/>
</dbReference>
<sequence length="269" mass="29509">MDGDTIIIDKVSIRLAGIDAPELDHPFGKQAMWALVKLCKGHRVTAHIKPEMSYDRVVAQCFLPDGRDLAAEMVRLGLAIDWPKFSGGKYRDLEPEGVRKRLWRAAVRQRGMASLLDDLTPVAPQRADSRATSTAPIAPSPARRWEHDPAPVVRLAARRRAGRSLFWLVVPCLLLTPVGCMVINAGSPSHTRHGASVTYRPTATPDIYEVTAAELNVRSRPSGTAQVISQVAGGSKIVSNRVSGRWHAILLQDGRTGWVYGDFLRPVAE</sequence>
<dbReference type="SUPFAM" id="SSF50199">
    <property type="entry name" value="Staphylococcal nuclease"/>
    <property type="match status" value="1"/>
</dbReference>
<keyword evidence="1" id="KW-0540">Nuclease</keyword>
<keyword evidence="5" id="KW-1133">Transmembrane helix</keyword>
<evidence type="ECO:0000256" key="1">
    <source>
        <dbReference type="ARBA" id="ARBA00022722"/>
    </source>
</evidence>
<evidence type="ECO:0000259" key="6">
    <source>
        <dbReference type="PROSITE" id="PS50830"/>
    </source>
</evidence>
<dbReference type="InterPro" id="IPR035437">
    <property type="entry name" value="SNase_OB-fold_sf"/>
</dbReference>
<dbReference type="RefSeq" id="WP_198876992.1">
    <property type="nucleotide sequence ID" value="NZ_JAEKMH010000003.1"/>
</dbReference>
<evidence type="ECO:0000256" key="2">
    <source>
        <dbReference type="ARBA" id="ARBA00022759"/>
    </source>
</evidence>
<dbReference type="Gene3D" id="2.40.50.90">
    <property type="match status" value="1"/>
</dbReference>
<keyword evidence="3" id="KW-0378">Hydrolase</keyword>
<reference evidence="8" key="1">
    <citation type="submission" date="2020-12" db="EMBL/GenBank/DDBJ databases">
        <title>Devosia sp. MSA67 isolated from Mo River.</title>
        <authorList>
            <person name="Ma F."/>
            <person name="Zi Z."/>
        </authorList>
    </citation>
    <scope>NUCLEOTIDE SEQUENCE</scope>
    <source>
        <strain evidence="8">MSA67</strain>
    </source>
</reference>
<dbReference type="EMBL" id="JAEKMH010000003">
    <property type="protein sequence ID" value="MBJ3785764.1"/>
    <property type="molecule type" value="Genomic_DNA"/>
</dbReference>
<evidence type="ECO:0000256" key="3">
    <source>
        <dbReference type="ARBA" id="ARBA00022801"/>
    </source>
</evidence>
<evidence type="ECO:0000256" key="4">
    <source>
        <dbReference type="SAM" id="MobiDB-lite"/>
    </source>
</evidence>
<evidence type="ECO:0000313" key="9">
    <source>
        <dbReference type="Proteomes" id="UP000602124"/>
    </source>
</evidence>
<protein>
    <submittedName>
        <fullName evidence="8">Thermonuclease family protein</fullName>
    </submittedName>
</protein>
<keyword evidence="9" id="KW-1185">Reference proteome</keyword>
<dbReference type="PROSITE" id="PS51781">
    <property type="entry name" value="SH3B"/>
    <property type="match status" value="1"/>
</dbReference>
<dbReference type="PANTHER" id="PTHR12302:SF3">
    <property type="entry name" value="SERINE_THREONINE-PROTEIN KINASE 31"/>
    <property type="match status" value="1"/>
</dbReference>
<dbReference type="GO" id="GO:0004519">
    <property type="term" value="F:endonuclease activity"/>
    <property type="evidence" value="ECO:0007669"/>
    <property type="project" value="UniProtKB-KW"/>
</dbReference>
<keyword evidence="5" id="KW-0472">Membrane</keyword>
<proteinExistence type="predicted"/>
<dbReference type="AlphaFoldDB" id="A0A934MRT8"/>
<feature type="domain" description="TNase-like" evidence="6">
    <location>
        <begin position="1"/>
        <end position="79"/>
    </location>
</feature>
<dbReference type="SMART" id="SM00318">
    <property type="entry name" value="SNc"/>
    <property type="match status" value="1"/>
</dbReference>
<feature type="compositionally biased region" description="Low complexity" evidence="4">
    <location>
        <begin position="130"/>
        <end position="142"/>
    </location>
</feature>
<feature type="region of interest" description="Disordered" evidence="4">
    <location>
        <begin position="124"/>
        <end position="143"/>
    </location>
</feature>
<dbReference type="InterPro" id="IPR003646">
    <property type="entry name" value="SH3-like_bac-type"/>
</dbReference>
<dbReference type="GO" id="GO:0016787">
    <property type="term" value="F:hydrolase activity"/>
    <property type="evidence" value="ECO:0007669"/>
    <property type="project" value="UniProtKB-KW"/>
</dbReference>
<dbReference type="Pfam" id="PF00565">
    <property type="entry name" value="SNase"/>
    <property type="match status" value="1"/>
</dbReference>
<evidence type="ECO:0000313" key="8">
    <source>
        <dbReference type="EMBL" id="MBJ3785764.1"/>
    </source>
</evidence>
<gene>
    <name evidence="8" type="ORF">JEQ47_13645</name>
</gene>
<dbReference type="InterPro" id="IPR016071">
    <property type="entry name" value="Staphylococal_nuclease_OB-fold"/>
</dbReference>
<feature type="transmembrane region" description="Helical" evidence="5">
    <location>
        <begin position="165"/>
        <end position="186"/>
    </location>
</feature>
<feature type="domain" description="SH3b" evidence="7">
    <location>
        <begin position="205"/>
        <end position="268"/>
    </location>
</feature>
<organism evidence="8 9">
    <name type="scientific">Devosia sediminis</name>
    <dbReference type="NCBI Taxonomy" id="2798801"/>
    <lineage>
        <taxon>Bacteria</taxon>
        <taxon>Pseudomonadati</taxon>
        <taxon>Pseudomonadota</taxon>
        <taxon>Alphaproteobacteria</taxon>
        <taxon>Hyphomicrobiales</taxon>
        <taxon>Devosiaceae</taxon>
        <taxon>Devosia</taxon>
    </lineage>
</organism>
<evidence type="ECO:0000256" key="5">
    <source>
        <dbReference type="SAM" id="Phobius"/>
    </source>
</evidence>
<accession>A0A934MRT8</accession>
<dbReference type="PANTHER" id="PTHR12302">
    <property type="entry name" value="EBNA2 BINDING PROTEIN P100"/>
    <property type="match status" value="1"/>
</dbReference>
<dbReference type="Proteomes" id="UP000602124">
    <property type="component" value="Unassembled WGS sequence"/>
</dbReference>
<keyword evidence="2" id="KW-0255">Endonuclease</keyword>
<keyword evidence="5" id="KW-0812">Transmembrane</keyword>
<evidence type="ECO:0000259" key="7">
    <source>
        <dbReference type="PROSITE" id="PS51781"/>
    </source>
</evidence>
<comment type="caution">
    <text evidence="8">The sequence shown here is derived from an EMBL/GenBank/DDBJ whole genome shotgun (WGS) entry which is preliminary data.</text>
</comment>